<evidence type="ECO:0000313" key="2">
    <source>
        <dbReference type="EMBL" id="KGX86027.1"/>
    </source>
</evidence>
<dbReference type="Proteomes" id="UP000030403">
    <property type="component" value="Unassembled WGS sequence"/>
</dbReference>
<name>A0A0A5HR17_9BACI</name>
<protein>
    <submittedName>
        <fullName evidence="2">GTP-binding protein</fullName>
    </submittedName>
</protein>
<dbReference type="AlphaFoldDB" id="A0A0A5HR17"/>
<dbReference type="EMBL" id="AVPF01000034">
    <property type="protein sequence ID" value="KGX86027.1"/>
    <property type="molecule type" value="Genomic_DNA"/>
</dbReference>
<dbReference type="Pfam" id="PF13200">
    <property type="entry name" value="DUF4015"/>
    <property type="match status" value="1"/>
</dbReference>
<evidence type="ECO:0000259" key="1">
    <source>
        <dbReference type="Pfam" id="PF13200"/>
    </source>
</evidence>
<evidence type="ECO:0000313" key="3">
    <source>
        <dbReference type="Proteomes" id="UP000030403"/>
    </source>
</evidence>
<accession>A0A0A5HR17</accession>
<dbReference type="STRING" id="1385511.GCA_000425225_00634"/>
<keyword evidence="3" id="KW-1185">Reference proteome</keyword>
<proteinExistence type="predicted"/>
<dbReference type="OrthoDB" id="9774125at2"/>
<dbReference type="Gene3D" id="3.20.20.80">
    <property type="entry name" value="Glycosidases"/>
    <property type="match status" value="1"/>
</dbReference>
<dbReference type="SUPFAM" id="SSF51445">
    <property type="entry name" value="(Trans)glycosidases"/>
    <property type="match status" value="1"/>
</dbReference>
<dbReference type="InterPro" id="IPR017853">
    <property type="entry name" value="GH"/>
</dbReference>
<gene>
    <name evidence="2" type="ORF">N783_12740</name>
</gene>
<organism evidence="2 3">
    <name type="scientific">Pontibacillus marinus BH030004 = DSM 16465</name>
    <dbReference type="NCBI Taxonomy" id="1385511"/>
    <lineage>
        <taxon>Bacteria</taxon>
        <taxon>Bacillati</taxon>
        <taxon>Bacillota</taxon>
        <taxon>Bacilli</taxon>
        <taxon>Bacillales</taxon>
        <taxon>Bacillaceae</taxon>
        <taxon>Pontibacillus</taxon>
    </lineage>
</organism>
<dbReference type="InterPro" id="IPR025275">
    <property type="entry name" value="DUF4015"/>
</dbReference>
<sequence>MEKKQLKILSLIGILLISLVYPLHTEAKQSDEEKAKVQKVVFHSGNQMKLQSRELPDPVPRFVYDSGFDFEYPEAVRGIYVTGPSAGGSRFEKLLKLVDETDLNSMVIDIKEDAGILTFKPEEGSPYEDVGINYIKDVKEVLKTLEKHDIYPIARVVVFKDSKLAKKRPDLSFTKNGQVWENGKGESFVNPFLKEVWDYNVEVAKMAAKMGFKDIQFDYVRFPEGFEKRDDILNYDQGKYKDLELDDVQKRVTAVTDFVEYARKELEYYGVDVSVDIFGYSATIPEAPGIGQNFTKISKNVDVISSMIYPSHWTSYFGIPFPDKEPYRLVTEYAKVENERLGELEDPPTSRPWIQDFSAPWLYHNEPTKYYDKDDVEAQIRALNENGIQEFLLWNPLNSYSENVDYTPLDKES</sequence>
<dbReference type="RefSeq" id="WP_027448082.1">
    <property type="nucleotide sequence ID" value="NZ_AVPF01000034.1"/>
</dbReference>
<dbReference type="eggNOG" id="COG1306">
    <property type="taxonomic scope" value="Bacteria"/>
</dbReference>
<reference evidence="2 3" key="1">
    <citation type="submission" date="2013-08" db="EMBL/GenBank/DDBJ databases">
        <authorList>
            <person name="Huang J."/>
            <person name="Wang G."/>
        </authorList>
    </citation>
    <scope>NUCLEOTIDE SEQUENCE [LARGE SCALE GENOMIC DNA]</scope>
    <source>
        <strain evidence="2 3">BH030004</strain>
    </source>
</reference>
<comment type="caution">
    <text evidence="2">The sequence shown here is derived from an EMBL/GenBank/DDBJ whole genome shotgun (WGS) entry which is preliminary data.</text>
</comment>
<feature type="domain" description="DUF4015" evidence="1">
    <location>
        <begin position="78"/>
        <end position="400"/>
    </location>
</feature>